<reference evidence="1" key="1">
    <citation type="submission" date="2014-11" db="EMBL/GenBank/DDBJ databases">
        <authorList>
            <person name="Amaro Gonzalez C."/>
        </authorList>
    </citation>
    <scope>NUCLEOTIDE SEQUENCE</scope>
</reference>
<name>A0A0E9SUG7_ANGAN</name>
<accession>A0A0E9SUG7</accession>
<evidence type="ECO:0000313" key="1">
    <source>
        <dbReference type="EMBL" id="JAH44270.1"/>
    </source>
</evidence>
<reference evidence="1" key="2">
    <citation type="journal article" date="2015" name="Fish Shellfish Immunol.">
        <title>Early steps in the European eel (Anguilla anguilla)-Vibrio vulnificus interaction in the gills: Role of the RtxA13 toxin.</title>
        <authorList>
            <person name="Callol A."/>
            <person name="Pajuelo D."/>
            <person name="Ebbesson L."/>
            <person name="Teles M."/>
            <person name="MacKenzie S."/>
            <person name="Amaro C."/>
        </authorList>
    </citation>
    <scope>NUCLEOTIDE SEQUENCE</scope>
</reference>
<sequence>MITTCTNIHSIMHMYLYYFVSKLNSIIAFHSINNALNLTLHYYKVQINKTYIA</sequence>
<dbReference type="EMBL" id="GBXM01064307">
    <property type="protein sequence ID" value="JAH44270.1"/>
    <property type="molecule type" value="Transcribed_RNA"/>
</dbReference>
<proteinExistence type="predicted"/>
<organism evidence="1">
    <name type="scientific">Anguilla anguilla</name>
    <name type="common">European freshwater eel</name>
    <name type="synonym">Muraena anguilla</name>
    <dbReference type="NCBI Taxonomy" id="7936"/>
    <lineage>
        <taxon>Eukaryota</taxon>
        <taxon>Metazoa</taxon>
        <taxon>Chordata</taxon>
        <taxon>Craniata</taxon>
        <taxon>Vertebrata</taxon>
        <taxon>Euteleostomi</taxon>
        <taxon>Actinopterygii</taxon>
        <taxon>Neopterygii</taxon>
        <taxon>Teleostei</taxon>
        <taxon>Anguilliformes</taxon>
        <taxon>Anguillidae</taxon>
        <taxon>Anguilla</taxon>
    </lineage>
</organism>
<protein>
    <submittedName>
        <fullName evidence="1">Uncharacterized protein</fullName>
    </submittedName>
</protein>
<dbReference type="AlphaFoldDB" id="A0A0E9SUG7"/>